<dbReference type="EMBL" id="JAUKTV010000011">
    <property type="protein sequence ID" value="KAK0723768.1"/>
    <property type="molecule type" value="Genomic_DNA"/>
</dbReference>
<dbReference type="Proteomes" id="UP001172159">
    <property type="component" value="Unassembled WGS sequence"/>
</dbReference>
<dbReference type="AlphaFoldDB" id="A0AA40E607"/>
<comment type="caution">
    <text evidence="3">The sequence shown here is derived from an EMBL/GenBank/DDBJ whole genome shotgun (WGS) entry which is preliminary data.</text>
</comment>
<feature type="coiled-coil region" evidence="1">
    <location>
        <begin position="105"/>
        <end position="132"/>
    </location>
</feature>
<proteinExistence type="predicted"/>
<evidence type="ECO:0000313" key="4">
    <source>
        <dbReference type="Proteomes" id="UP001172159"/>
    </source>
</evidence>
<name>A0AA40E607_9PEZI</name>
<evidence type="ECO:0000256" key="1">
    <source>
        <dbReference type="SAM" id="Coils"/>
    </source>
</evidence>
<accession>A0AA40E607</accession>
<protein>
    <submittedName>
        <fullName evidence="3">Uncharacterized protein</fullName>
    </submittedName>
</protein>
<feature type="region of interest" description="Disordered" evidence="2">
    <location>
        <begin position="330"/>
        <end position="349"/>
    </location>
</feature>
<organism evidence="3 4">
    <name type="scientific">Apiosordaria backusii</name>
    <dbReference type="NCBI Taxonomy" id="314023"/>
    <lineage>
        <taxon>Eukaryota</taxon>
        <taxon>Fungi</taxon>
        <taxon>Dikarya</taxon>
        <taxon>Ascomycota</taxon>
        <taxon>Pezizomycotina</taxon>
        <taxon>Sordariomycetes</taxon>
        <taxon>Sordariomycetidae</taxon>
        <taxon>Sordariales</taxon>
        <taxon>Lasiosphaeriaceae</taxon>
        <taxon>Apiosordaria</taxon>
    </lineage>
</organism>
<evidence type="ECO:0000256" key="2">
    <source>
        <dbReference type="SAM" id="MobiDB-lite"/>
    </source>
</evidence>
<evidence type="ECO:0000313" key="3">
    <source>
        <dbReference type="EMBL" id="KAK0723768.1"/>
    </source>
</evidence>
<sequence length="349" mass="38324">MLPIWAHHIHEGHVLSSFDSHWEMDAVCIYLRYRQLNPLQLTKETLLSPQDQNGILARHPRCLLFCTSLARLCLLPLSLSCGGLHHPYLLQDTSQPPKMPDIEAIRKAIRAIERIKKSIDSAEQAYDSEAEALFAQLEQTARERGYEANTAGNAMTRLEPGSKKFLVADWISRTSDTLTVVDRAVDNAMTAASALPSESELSSLKTEVDDPQIGLWRLQAIEKTLQAAKMAAVRSHATINCGLIGVRRELETIHRNWDGIPWAIILDRHRREERQYRAELRVHTAASLLAGTTAASLLASLLASSTGASILESSTEASILESSTEAGILESSTEAGILESPTGASSLES</sequence>
<gene>
    <name evidence="3" type="ORF">B0T21DRAFT_43078</name>
</gene>
<reference evidence="3" key="1">
    <citation type="submission" date="2023-06" db="EMBL/GenBank/DDBJ databases">
        <title>Genome-scale phylogeny and comparative genomics of the fungal order Sordariales.</title>
        <authorList>
            <consortium name="Lawrence Berkeley National Laboratory"/>
            <person name="Hensen N."/>
            <person name="Bonometti L."/>
            <person name="Westerberg I."/>
            <person name="Brannstrom I.O."/>
            <person name="Guillou S."/>
            <person name="Cros-Aarteil S."/>
            <person name="Calhoun S."/>
            <person name="Haridas S."/>
            <person name="Kuo A."/>
            <person name="Mondo S."/>
            <person name="Pangilinan J."/>
            <person name="Riley R."/>
            <person name="Labutti K."/>
            <person name="Andreopoulos B."/>
            <person name="Lipzen A."/>
            <person name="Chen C."/>
            <person name="Yanf M."/>
            <person name="Daum C."/>
            <person name="Ng V."/>
            <person name="Clum A."/>
            <person name="Steindorff A."/>
            <person name="Ohm R."/>
            <person name="Martin F."/>
            <person name="Silar P."/>
            <person name="Natvig D."/>
            <person name="Lalanne C."/>
            <person name="Gautier V."/>
            <person name="Ament-Velasquez S.L."/>
            <person name="Kruys A."/>
            <person name="Hutchinson M.I."/>
            <person name="Powell A.J."/>
            <person name="Barry K."/>
            <person name="Miller A.N."/>
            <person name="Grigoriev I.V."/>
            <person name="Debuchy R."/>
            <person name="Gladieux P."/>
            <person name="Thoren M.H."/>
            <person name="Johannesson H."/>
        </authorList>
    </citation>
    <scope>NUCLEOTIDE SEQUENCE</scope>
    <source>
        <strain evidence="3">CBS 540.89</strain>
    </source>
</reference>
<keyword evidence="1" id="KW-0175">Coiled coil</keyword>
<keyword evidence="4" id="KW-1185">Reference proteome</keyword>